<comment type="caution">
    <text evidence="1">The sequence shown here is derived from an EMBL/GenBank/DDBJ whole genome shotgun (WGS) entry which is preliminary data.</text>
</comment>
<dbReference type="AlphaFoldDB" id="A0A7K1U571"/>
<protein>
    <submittedName>
        <fullName evidence="1">DUF1444 family protein</fullName>
    </submittedName>
</protein>
<dbReference type="Pfam" id="PF07285">
    <property type="entry name" value="DUF1444"/>
    <property type="match status" value="1"/>
</dbReference>
<evidence type="ECO:0000313" key="1">
    <source>
        <dbReference type="EMBL" id="MVT09490.1"/>
    </source>
</evidence>
<dbReference type="InterPro" id="IPR010838">
    <property type="entry name" value="DUF1444"/>
</dbReference>
<dbReference type="Proteomes" id="UP000461730">
    <property type="component" value="Unassembled WGS sequence"/>
</dbReference>
<proteinExistence type="predicted"/>
<accession>A0A7K1U571</accession>
<organism evidence="1 2">
    <name type="scientific">Chitinophaga tropicalis</name>
    <dbReference type="NCBI Taxonomy" id="2683588"/>
    <lineage>
        <taxon>Bacteria</taxon>
        <taxon>Pseudomonadati</taxon>
        <taxon>Bacteroidota</taxon>
        <taxon>Chitinophagia</taxon>
        <taxon>Chitinophagales</taxon>
        <taxon>Chitinophagaceae</taxon>
        <taxon>Chitinophaga</taxon>
    </lineage>
</organism>
<reference evidence="1 2" key="1">
    <citation type="submission" date="2019-12" db="EMBL/GenBank/DDBJ databases">
        <title>Chitinophaga sp. strain ysch24 (GDMCC 1.1355), whole genome shotgun sequence.</title>
        <authorList>
            <person name="Zhang X."/>
        </authorList>
    </citation>
    <scope>NUCLEOTIDE SEQUENCE [LARGE SCALE GENOMIC DNA]</scope>
    <source>
        <strain evidence="2">ysch24</strain>
    </source>
</reference>
<name>A0A7K1U571_9BACT</name>
<gene>
    <name evidence="1" type="ORF">GO493_14570</name>
</gene>
<dbReference type="EMBL" id="WRXN01000005">
    <property type="protein sequence ID" value="MVT09490.1"/>
    <property type="molecule type" value="Genomic_DNA"/>
</dbReference>
<keyword evidence="2" id="KW-1185">Reference proteome</keyword>
<sequence>MPSFSAFLAKLFKPGHPSILTEREFAEVYLKALREEYPTVNFTLNPDLVIISKKDDMEYKQYIDNAFVAYKAEPDSIDDIINRFVEAAASLYQESEEIDLNNVVPLVRTNDFVKELIKDNGGKSFLLSRKYNDELVIVYAEDSEHSVRYLGEDDLKSLSVSIDILNTIAVENLGRILSEIQTHGENGLYMLTAGGTYEASLILMTTLWTSGNFPIDGELIVAIPNRDLLLITGSEDEEGMSKIREIAAESYNTGNYRLSEYLYRWTGAKFEKYS</sequence>
<dbReference type="RefSeq" id="WP_157306936.1">
    <property type="nucleotide sequence ID" value="NZ_WRXN01000005.1"/>
</dbReference>
<evidence type="ECO:0000313" key="2">
    <source>
        <dbReference type="Proteomes" id="UP000461730"/>
    </source>
</evidence>